<dbReference type="RefSeq" id="WP_379882612.1">
    <property type="nucleotide sequence ID" value="NZ_JBHPON010000002.1"/>
</dbReference>
<dbReference type="Pfam" id="PF07681">
    <property type="entry name" value="DoxX"/>
    <property type="match status" value="1"/>
</dbReference>
<keyword evidence="3 5" id="KW-1133">Transmembrane helix</keyword>
<evidence type="ECO:0000256" key="2">
    <source>
        <dbReference type="ARBA" id="ARBA00022692"/>
    </source>
</evidence>
<dbReference type="EMBL" id="JBHPON010000002">
    <property type="protein sequence ID" value="MFC6036160.1"/>
    <property type="molecule type" value="Genomic_DNA"/>
</dbReference>
<comment type="caution">
    <text evidence="6">The sequence shown here is derived from an EMBL/GenBank/DDBJ whole genome shotgun (WGS) entry which is preliminary data.</text>
</comment>
<reference evidence="6 7" key="1">
    <citation type="submission" date="2024-09" db="EMBL/GenBank/DDBJ databases">
        <authorList>
            <person name="Zhang Z.-H."/>
        </authorList>
    </citation>
    <scope>NUCLEOTIDE SEQUENCE [LARGE SCALE GENOMIC DNA]</scope>
    <source>
        <strain evidence="6 7">HHTR114</strain>
    </source>
</reference>
<organism evidence="6 7">
    <name type="scientific">Hyphococcus aureus</name>
    <dbReference type="NCBI Taxonomy" id="2666033"/>
    <lineage>
        <taxon>Bacteria</taxon>
        <taxon>Pseudomonadati</taxon>
        <taxon>Pseudomonadota</taxon>
        <taxon>Alphaproteobacteria</taxon>
        <taxon>Parvularculales</taxon>
        <taxon>Parvularculaceae</taxon>
        <taxon>Hyphococcus</taxon>
    </lineage>
</organism>
<keyword evidence="7" id="KW-1185">Reference proteome</keyword>
<gene>
    <name evidence="6" type="ORF">ACFMB1_11440</name>
</gene>
<evidence type="ECO:0000256" key="3">
    <source>
        <dbReference type="ARBA" id="ARBA00022989"/>
    </source>
</evidence>
<protein>
    <submittedName>
        <fullName evidence="6">DoxX family membrane protein</fullName>
    </submittedName>
</protein>
<evidence type="ECO:0000256" key="1">
    <source>
        <dbReference type="ARBA" id="ARBA00004141"/>
    </source>
</evidence>
<dbReference type="InterPro" id="IPR032808">
    <property type="entry name" value="DoxX"/>
</dbReference>
<sequence>MKIAYHVGRIVFGLWFLYAGIEFFLPYDLQPIGENPLTQEFTLALIHSGFMTWVKLAEIVIGIFVLLNRAMPLTMAACAPITFVIAYWNFVLEPGVVEYVFGVATVALNIFLLLPYRAYWLPMFIWRAKPDYGLSLSAGLVAIKLSSEHY</sequence>
<evidence type="ECO:0000256" key="5">
    <source>
        <dbReference type="SAM" id="Phobius"/>
    </source>
</evidence>
<proteinExistence type="predicted"/>
<keyword evidence="4 5" id="KW-0472">Membrane</keyword>
<feature type="transmembrane region" description="Helical" evidence="5">
    <location>
        <begin position="7"/>
        <end position="25"/>
    </location>
</feature>
<evidence type="ECO:0000313" key="7">
    <source>
        <dbReference type="Proteomes" id="UP001596116"/>
    </source>
</evidence>
<evidence type="ECO:0000313" key="6">
    <source>
        <dbReference type="EMBL" id="MFC6036160.1"/>
    </source>
</evidence>
<name>A0ABW1KVL3_9PROT</name>
<comment type="subcellular location">
    <subcellularLocation>
        <location evidence="1">Membrane</location>
        <topology evidence="1">Multi-pass membrane protein</topology>
    </subcellularLocation>
</comment>
<feature type="transmembrane region" description="Helical" evidence="5">
    <location>
        <begin position="73"/>
        <end position="90"/>
    </location>
</feature>
<evidence type="ECO:0000256" key="4">
    <source>
        <dbReference type="ARBA" id="ARBA00023136"/>
    </source>
</evidence>
<dbReference type="Proteomes" id="UP001596116">
    <property type="component" value="Unassembled WGS sequence"/>
</dbReference>
<feature type="transmembrane region" description="Helical" evidence="5">
    <location>
        <begin position="96"/>
        <end position="119"/>
    </location>
</feature>
<feature type="transmembrane region" description="Helical" evidence="5">
    <location>
        <begin position="45"/>
        <end position="66"/>
    </location>
</feature>
<accession>A0ABW1KVL3</accession>
<keyword evidence="2 5" id="KW-0812">Transmembrane</keyword>